<evidence type="ECO:0000313" key="2">
    <source>
        <dbReference type="Proteomes" id="UP000030019"/>
    </source>
</evidence>
<reference evidence="1 2" key="1">
    <citation type="submission" date="2014-06" db="EMBL/GenBank/DDBJ databases">
        <authorList>
            <person name="Teng J.L."/>
            <person name="Huang Y."/>
            <person name="Tse H."/>
            <person name="Lau S.K."/>
            <person name="Woo P.C."/>
        </authorList>
    </citation>
    <scope>NUCLEOTIDE SEQUENCE [LARGE SCALE GENOMIC DNA]</scope>
    <source>
        <strain evidence="1 2">HKU4</strain>
    </source>
</reference>
<evidence type="ECO:0008006" key="3">
    <source>
        <dbReference type="Google" id="ProtNLM"/>
    </source>
</evidence>
<proteinExistence type="predicted"/>
<dbReference type="eggNOG" id="ENOG502ZMJC">
    <property type="taxonomic scope" value="Bacteria"/>
</dbReference>
<dbReference type="RefSeq" id="WP_037615246.1">
    <property type="nucleotide sequence ID" value="NZ_JPEN01000037.1"/>
</dbReference>
<dbReference type="Proteomes" id="UP000030019">
    <property type="component" value="Unassembled WGS sequence"/>
</dbReference>
<dbReference type="EMBL" id="JPEN01000037">
    <property type="protein sequence ID" value="KGM37745.1"/>
    <property type="molecule type" value="Genomic_DNA"/>
</dbReference>
<dbReference type="AlphaFoldDB" id="A0A0A0DI83"/>
<dbReference type="Pfam" id="PF14253">
    <property type="entry name" value="AbiH"/>
    <property type="match status" value="1"/>
</dbReference>
<accession>A0A0A0DI83</accession>
<dbReference type="InterPro" id="IPR025935">
    <property type="entry name" value="AbiH"/>
</dbReference>
<comment type="caution">
    <text evidence="1">The sequence shown here is derived from an EMBL/GenBank/DDBJ whole genome shotgun (WGS) entry which is preliminary data.</text>
</comment>
<gene>
    <name evidence="1" type="ORF">SSIN_0466</name>
</gene>
<name>A0A0A0DI83_9STRE</name>
<protein>
    <recommendedName>
        <fullName evidence="3">Phage abortive infection protein</fullName>
    </recommendedName>
</protein>
<dbReference type="PATRIC" id="fig|176090.4.peg.459"/>
<sequence length="402" mass="47063">MVNSTFLSETILILGNGFDIAMGRKTKYTDFIEFEKQLFSNPDEKLLEFLKAKNISIEKYKNNLYLRFINENKETIGENWSNLEIIISQLADAIMQFKENSDLLYNTTNEPLPRFIENWKLRWRRSSNCSSKSYVADTFSFLFYEKGWSSLERDVALEYLNNEFIRQLDFLTELLEIYLSYLDYLDFEVRGIKASPTALDAVPHLLSSYVLNFNYTNTSAYLFGTVEERTHFIHGRIDLDRTFNRINTMVFGIEDKENDVNSDLIPYQKYYQRVVKETGNKFEEFFIKRNYTGKNTSVVGRAVPTRVPVSKNIVIFGHSVDPLDKEIFQKCFELAKKGEYPYRFIFTYYDESAKRSIIKNLAIILGKEKLVELTGQRKVVFVKSDDANGMKDAFLKWSLPGR</sequence>
<keyword evidence="2" id="KW-1185">Reference proteome</keyword>
<dbReference type="STRING" id="176090.SSIN_0466"/>
<organism evidence="1 2">
    <name type="scientific">Streptococcus sinensis</name>
    <dbReference type="NCBI Taxonomy" id="176090"/>
    <lineage>
        <taxon>Bacteria</taxon>
        <taxon>Bacillati</taxon>
        <taxon>Bacillota</taxon>
        <taxon>Bacilli</taxon>
        <taxon>Lactobacillales</taxon>
        <taxon>Streptococcaceae</taxon>
        <taxon>Streptococcus</taxon>
    </lineage>
</organism>
<evidence type="ECO:0000313" key="1">
    <source>
        <dbReference type="EMBL" id="KGM37745.1"/>
    </source>
</evidence>